<dbReference type="PANTHER" id="PTHR43557">
    <property type="entry name" value="APOPTOSIS-INDUCING FACTOR 1"/>
    <property type="match status" value="1"/>
</dbReference>
<dbReference type="PANTHER" id="PTHR43557:SF2">
    <property type="entry name" value="RIESKE DOMAIN-CONTAINING PROTEIN-RELATED"/>
    <property type="match status" value="1"/>
</dbReference>
<dbReference type="Gene3D" id="3.50.50.60">
    <property type="entry name" value="FAD/NAD(P)-binding domain"/>
    <property type="match status" value="2"/>
</dbReference>
<keyword evidence="2" id="KW-0285">Flavoprotein</keyword>
<dbReference type="SUPFAM" id="SSF51905">
    <property type="entry name" value="FAD/NAD(P)-binding domain"/>
    <property type="match status" value="1"/>
</dbReference>
<keyword evidence="3" id="KW-0274">FAD</keyword>
<evidence type="ECO:0000256" key="3">
    <source>
        <dbReference type="ARBA" id="ARBA00022827"/>
    </source>
</evidence>
<dbReference type="InterPro" id="IPR023753">
    <property type="entry name" value="FAD/NAD-binding_dom"/>
</dbReference>
<dbReference type="Gene3D" id="3.30.390.30">
    <property type="match status" value="1"/>
</dbReference>
<reference evidence="7 8" key="1">
    <citation type="submission" date="2024-10" db="EMBL/GenBank/DDBJ databases">
        <authorList>
            <person name="Topkara A.R."/>
            <person name="Saygin H."/>
        </authorList>
    </citation>
    <scope>NUCLEOTIDE SEQUENCE [LARGE SCALE GENOMIC DNA]</scope>
    <source>
        <strain evidence="7 8">M3C6</strain>
    </source>
</reference>
<evidence type="ECO:0000256" key="4">
    <source>
        <dbReference type="ARBA" id="ARBA00023002"/>
    </source>
</evidence>
<organism evidence="7 8">
    <name type="scientific">Nonomuraea marmarensis</name>
    <dbReference type="NCBI Taxonomy" id="3351344"/>
    <lineage>
        <taxon>Bacteria</taxon>
        <taxon>Bacillati</taxon>
        <taxon>Actinomycetota</taxon>
        <taxon>Actinomycetes</taxon>
        <taxon>Streptosporangiales</taxon>
        <taxon>Streptosporangiaceae</taxon>
        <taxon>Nonomuraea</taxon>
    </lineage>
</organism>
<keyword evidence="8" id="KW-1185">Reference proteome</keyword>
<evidence type="ECO:0000259" key="6">
    <source>
        <dbReference type="Pfam" id="PF14759"/>
    </source>
</evidence>
<dbReference type="Proteomes" id="UP001603978">
    <property type="component" value="Unassembled WGS sequence"/>
</dbReference>
<evidence type="ECO:0000259" key="5">
    <source>
        <dbReference type="Pfam" id="PF07992"/>
    </source>
</evidence>
<proteinExistence type="predicted"/>
<dbReference type="InterPro" id="IPR028202">
    <property type="entry name" value="Reductase_C"/>
</dbReference>
<evidence type="ECO:0000256" key="2">
    <source>
        <dbReference type="ARBA" id="ARBA00022630"/>
    </source>
</evidence>
<accession>A0ABW7AME7</accession>
<dbReference type="RefSeq" id="WP_393172806.1">
    <property type="nucleotide sequence ID" value="NZ_JBICRM010000029.1"/>
</dbReference>
<feature type="domain" description="Reductase C-terminal" evidence="6">
    <location>
        <begin position="397"/>
        <end position="481"/>
    </location>
</feature>
<feature type="domain" description="FAD/NAD(P)-binding" evidence="5">
    <location>
        <begin position="75"/>
        <end position="378"/>
    </location>
</feature>
<dbReference type="SUPFAM" id="SSF55424">
    <property type="entry name" value="FAD/NAD-linked reductases, dimerisation (C-terminal) domain"/>
    <property type="match status" value="1"/>
</dbReference>
<dbReference type="Pfam" id="PF07992">
    <property type="entry name" value="Pyr_redox_2"/>
    <property type="match status" value="1"/>
</dbReference>
<protein>
    <submittedName>
        <fullName evidence="7">NAD(P)/FAD-dependent oxidoreductase</fullName>
    </submittedName>
</protein>
<evidence type="ECO:0000313" key="7">
    <source>
        <dbReference type="EMBL" id="MFG1708574.1"/>
    </source>
</evidence>
<dbReference type="InterPro" id="IPR050446">
    <property type="entry name" value="FAD-oxidoreductase/Apoptosis"/>
</dbReference>
<comment type="cofactor">
    <cofactor evidence="1">
        <name>FAD</name>
        <dbReference type="ChEBI" id="CHEBI:57692"/>
    </cofactor>
</comment>
<dbReference type="EMBL" id="JBICRM010000029">
    <property type="protein sequence ID" value="MFG1708574.1"/>
    <property type="molecule type" value="Genomic_DNA"/>
</dbReference>
<name>A0ABW7AME7_9ACTN</name>
<sequence>MGRVRDPDDPGASGRSRRDTLGLDGLMVLPKFRRGFHVTQGPAVSPLAGSRCPAISTEAAVPTRLPEGLMSKGTLIIGGSQAGLQVAVSLRQLGDTSPITLVGEEEHPPYQRPPLSKEFLAGEAELDSLVFRTPGFYADFGIDLVCGERVCEVSLSPSGPPGPGVAMTTSGRELPFDRLALTVGAGARRLPVPGADLDGICYLREYNDAADLRMRLATATNVVVVGGGFIGLEVASAARALGRSVTVVEAAERLMARSVGPVVSEFYRRAHLRRGVDVRLSSVVSGFQGERDRVTSVKLSDGTHLPADLVLIGVGVLPRTELPEQLGLVCDQGIVVDAHARTSDPSIVAAGDCTVQPHPITGEGRVRIESVHNAVAQAKVAAATLLGRVDNVISVPWFWSYQGDLKLQIAGLTTGYDSQVVRGDPDDGQFSVLYYRDDRLLAIDAVNRPADYMAVRKALSQKATIAPDRAGDPAIPLKSLVNAGGSSSGTVKGIGEPLSA</sequence>
<gene>
    <name evidence="7" type="ORF">ACFLIM_35780</name>
</gene>
<evidence type="ECO:0000313" key="8">
    <source>
        <dbReference type="Proteomes" id="UP001603978"/>
    </source>
</evidence>
<dbReference type="InterPro" id="IPR016156">
    <property type="entry name" value="FAD/NAD-linked_Rdtase_dimer_sf"/>
</dbReference>
<keyword evidence="4" id="KW-0560">Oxidoreductase</keyword>
<dbReference type="PRINTS" id="PR00411">
    <property type="entry name" value="PNDRDTASEI"/>
</dbReference>
<dbReference type="InterPro" id="IPR036188">
    <property type="entry name" value="FAD/NAD-bd_sf"/>
</dbReference>
<dbReference type="PRINTS" id="PR00368">
    <property type="entry name" value="FADPNR"/>
</dbReference>
<comment type="caution">
    <text evidence="7">The sequence shown here is derived from an EMBL/GenBank/DDBJ whole genome shotgun (WGS) entry which is preliminary data.</text>
</comment>
<dbReference type="Pfam" id="PF14759">
    <property type="entry name" value="Reductase_C"/>
    <property type="match status" value="1"/>
</dbReference>
<evidence type="ECO:0000256" key="1">
    <source>
        <dbReference type="ARBA" id="ARBA00001974"/>
    </source>
</evidence>